<evidence type="ECO:0000259" key="6">
    <source>
        <dbReference type="Pfam" id="PF04357"/>
    </source>
</evidence>
<dbReference type="GO" id="GO:0097347">
    <property type="term" value="C:TAM protein secretion complex"/>
    <property type="evidence" value="ECO:0007669"/>
    <property type="project" value="TreeGrafter"/>
</dbReference>
<dbReference type="RefSeq" id="WP_039283290.1">
    <property type="nucleotide sequence ID" value="NZ_JTDI01000003.1"/>
</dbReference>
<protein>
    <recommendedName>
        <fullName evidence="6">Translocation and assembly module TamB C-terminal domain-containing protein</fullName>
    </recommendedName>
</protein>
<evidence type="ECO:0000256" key="5">
    <source>
        <dbReference type="SAM" id="Phobius"/>
    </source>
</evidence>
<accession>A0A0B1ZL89</accession>
<name>A0A0B1ZL89_9SPHN</name>
<feature type="transmembrane region" description="Helical" evidence="5">
    <location>
        <begin position="36"/>
        <end position="55"/>
    </location>
</feature>
<evidence type="ECO:0000256" key="3">
    <source>
        <dbReference type="ARBA" id="ARBA00022989"/>
    </source>
</evidence>
<organism evidence="7 8">
    <name type="scientific">Novosphingobium malaysiense</name>
    <dbReference type="NCBI Taxonomy" id="1348853"/>
    <lineage>
        <taxon>Bacteria</taxon>
        <taxon>Pseudomonadati</taxon>
        <taxon>Pseudomonadota</taxon>
        <taxon>Alphaproteobacteria</taxon>
        <taxon>Sphingomonadales</taxon>
        <taxon>Sphingomonadaceae</taxon>
        <taxon>Novosphingobium</taxon>
    </lineage>
</organism>
<dbReference type="Proteomes" id="UP000031057">
    <property type="component" value="Unassembled WGS sequence"/>
</dbReference>
<dbReference type="GO" id="GO:0005886">
    <property type="term" value="C:plasma membrane"/>
    <property type="evidence" value="ECO:0007669"/>
    <property type="project" value="InterPro"/>
</dbReference>
<dbReference type="OrthoDB" id="7784409at2"/>
<sequence length="1417" mass="148509">MAEEADIESGAEAQVVDESEAKPSLWQRVRKRILKTVLLVFLGLVALVLAVIIGIDTGPGHRFVANQIAGLKFENGMRISVGRIEGSLYGEMTLHDLSVRDTKGEFLFSPEIHIDWRPFAYLNNHVDVRSATAQRMILRRSPVFKETPPSEGPLLPDLDIDVGTLRIDRFIVEPPVTGNLRVVTIDGSAHIADGRAQVEAKGGTLAVKGAEGGDRFDLSLDAVPEKNRLDIDLDLHAPTRGVIASLAGFTQPLDLTIKGKGDWTAWNGVLNADLGQNELARLDLKARDGTFAIKGPTRIARLVSGPTANLLGPVTNFDVTAALDQRRAMVSGMVSSDAFNLTPSGLVDLSDNSFEDFELEFVLLKPSALADNLSGSGLRAHLALDGAFTTPSVDYRLNANRLVMNGMGLVNLAASGAAKVNSAQILIPVSARVDRITGLDSVAGGTLANVTLNGDIAVDGSRLLSDNMRLKSDRINAGVTLVADMSRGFYTGAIDGRIDNYRVSSVGIFNISTDMDLRSDSQGFALQGSVKAQSTKLLNDSLKSYLGGNFAASSNIRYGSDGVVHFSGLQLTAPDLRVVDGRGSWSPDGRIALAADGTSDRYGAIGVRVTGTISDPNAHLTAERLDLGIGLANLDARVTGARGGYNLVATGDTDYGPLKADVTLGTGARTSLQINSANLSGVDFEGNLVQTPAGPFAGELTANGNGVGGILKLDAQGQYQAVDFNLRAKNAVFDGPANLSIGAAIIDGRAVLYDQPLVVADAQLSDTHLGSFDLAAGRVQVDYRDGRGKAKAVIEGASGVPFRLGINADLTPKVWRVALNGRVRGQTIKTLSPARIIPGDTGYELLPTAISVGGGTVKLAGNYGPGIKLQSRLESVDMALINAFVPGYGIGGKANGSLDFEQKNPSAFPRADARLTFDDFTRTSAATVSQPVDVNFVGKLLPDGGEARAVIRRRGSVIGRLVASLRPLPPGGGAWTTRLLEAPLGGGIRYNGPADTLFSFAGLAGQTLTGSMGLAADFSCRVSNPCLNGVVKGQNLTYENQTYGTKLTDMNLSGTFGGNALSLDSLTAKAGGGTVSANGKVSLAADAGYPMDITVKLDDARLAKSDGLSATATGTLNLTKAAGETAQLSGDLRLPETRYQIVREGAAQVPHLTGVRFKERKGPTRVTGNEPAPPLSSAFAKIRLDLNLRAPEKLYVSGMGLESEWSARFHLGGTSAAPSLTGQVELVRGTLGFAGRSFDLEEGLISFTGAQPINPTVAITATDSIDDVDVSVNVSGRAENPQIDFSSSPALPDDEVLSRILFGSSIANLSAIQAVQLASSLNSLRGSGGGLNPLGKLRSAAGIDRLRILGADETTGRGTSLAAGQYLTDDIYVELITDARGFTATQLEVSITKWLSVLSQAGGSGVNSVNVQIKKDY</sequence>
<reference evidence="7 8" key="1">
    <citation type="submission" date="2014-10" db="EMBL/GenBank/DDBJ databases">
        <title>Genome sequence of Novosphingobium malaysiense MUSC 273(T).</title>
        <authorList>
            <person name="Lee L.-H."/>
        </authorList>
    </citation>
    <scope>NUCLEOTIDE SEQUENCE [LARGE SCALE GENOMIC DNA]</scope>
    <source>
        <strain evidence="7 8">MUSC 273</strain>
    </source>
</reference>
<evidence type="ECO:0000256" key="1">
    <source>
        <dbReference type="ARBA" id="ARBA00004167"/>
    </source>
</evidence>
<dbReference type="EMBL" id="JTDI01000003">
    <property type="protein sequence ID" value="KHK91331.1"/>
    <property type="molecule type" value="Genomic_DNA"/>
</dbReference>
<dbReference type="GO" id="GO:0009306">
    <property type="term" value="P:protein secretion"/>
    <property type="evidence" value="ECO:0007669"/>
    <property type="project" value="InterPro"/>
</dbReference>
<dbReference type="PANTHER" id="PTHR36985">
    <property type="entry name" value="TRANSLOCATION AND ASSEMBLY MODULE SUBUNIT TAMB"/>
    <property type="match status" value="1"/>
</dbReference>
<evidence type="ECO:0000256" key="4">
    <source>
        <dbReference type="ARBA" id="ARBA00023136"/>
    </source>
</evidence>
<dbReference type="STRING" id="1348853.LK12_10685"/>
<gene>
    <name evidence="7" type="ORF">LK12_10685</name>
</gene>
<comment type="subcellular location">
    <subcellularLocation>
        <location evidence="1">Membrane</location>
        <topology evidence="1">Single-pass membrane protein</topology>
    </subcellularLocation>
</comment>
<evidence type="ECO:0000313" key="7">
    <source>
        <dbReference type="EMBL" id="KHK91331.1"/>
    </source>
</evidence>
<dbReference type="InterPro" id="IPR007452">
    <property type="entry name" value="TamB_C"/>
</dbReference>
<dbReference type="PANTHER" id="PTHR36985:SF1">
    <property type="entry name" value="TRANSLOCATION AND ASSEMBLY MODULE SUBUNIT TAMB"/>
    <property type="match status" value="1"/>
</dbReference>
<keyword evidence="4 5" id="KW-0472">Membrane</keyword>
<comment type="caution">
    <text evidence="7">The sequence shown here is derived from an EMBL/GenBank/DDBJ whole genome shotgun (WGS) entry which is preliminary data.</text>
</comment>
<dbReference type="Pfam" id="PF04357">
    <property type="entry name" value="TamB"/>
    <property type="match status" value="1"/>
</dbReference>
<keyword evidence="8" id="KW-1185">Reference proteome</keyword>
<evidence type="ECO:0000256" key="2">
    <source>
        <dbReference type="ARBA" id="ARBA00022692"/>
    </source>
</evidence>
<feature type="domain" description="Translocation and assembly module TamB C-terminal" evidence="6">
    <location>
        <begin position="1065"/>
        <end position="1417"/>
    </location>
</feature>
<keyword evidence="3 5" id="KW-1133">Transmembrane helix</keyword>
<evidence type="ECO:0000313" key="8">
    <source>
        <dbReference type="Proteomes" id="UP000031057"/>
    </source>
</evidence>
<keyword evidence="2 5" id="KW-0812">Transmembrane</keyword>
<proteinExistence type="predicted"/>